<keyword evidence="2" id="KW-1185">Reference proteome</keyword>
<reference evidence="2" key="1">
    <citation type="journal article" date="2022" name="Mol. Ecol. Resour.">
        <title>The genomes of chicory, endive, great burdock and yacon provide insights into Asteraceae palaeo-polyploidization history and plant inulin production.</title>
        <authorList>
            <person name="Fan W."/>
            <person name="Wang S."/>
            <person name="Wang H."/>
            <person name="Wang A."/>
            <person name="Jiang F."/>
            <person name="Liu H."/>
            <person name="Zhao H."/>
            <person name="Xu D."/>
            <person name="Zhang Y."/>
        </authorList>
    </citation>
    <scope>NUCLEOTIDE SEQUENCE [LARGE SCALE GENOMIC DNA]</scope>
    <source>
        <strain evidence="2">cv. Punajuju</strain>
    </source>
</reference>
<comment type="caution">
    <text evidence="1">The sequence shown here is derived from an EMBL/GenBank/DDBJ whole genome shotgun (WGS) entry which is preliminary data.</text>
</comment>
<evidence type="ECO:0000313" key="1">
    <source>
        <dbReference type="EMBL" id="KAI3781683.1"/>
    </source>
</evidence>
<evidence type="ECO:0000313" key="2">
    <source>
        <dbReference type="Proteomes" id="UP001055811"/>
    </source>
</evidence>
<sequence length="278" mass="31406">MDNHQIRFGQPTNYQIKKKLLEVKGFDPNGNLKIKNTCSIDLVNSVLEDMLQRARIIHSDEVDFCFGGIDGSQRNLDKEKCLLQWGENNGVKSIFDIAYIEGAEREAIAREDLEVGDIPLEIPVSAIILEDLIYDTNMFAVLKKVEGISSKTMLLLWSMKEKYDTNSKFKVYFDTLPEAFNTVWNSIQGMEDQPAAILKNNTTRPTREFKDVKLLNDLLMEKNKETGWETPIPVDAASGGFVAPFIYPNLEWDFKLSLVKTINVSGHKYGLVYAGVGG</sequence>
<dbReference type="Proteomes" id="UP001055811">
    <property type="component" value="Linkage Group LG02"/>
</dbReference>
<proteinExistence type="predicted"/>
<reference evidence="1 2" key="2">
    <citation type="journal article" date="2022" name="Mol. Ecol. Resour.">
        <title>The genomes of chicory, endive, great burdock and yacon provide insights into Asteraceae paleo-polyploidization history and plant inulin production.</title>
        <authorList>
            <person name="Fan W."/>
            <person name="Wang S."/>
            <person name="Wang H."/>
            <person name="Wang A."/>
            <person name="Jiang F."/>
            <person name="Liu H."/>
            <person name="Zhao H."/>
            <person name="Xu D."/>
            <person name="Zhang Y."/>
        </authorList>
    </citation>
    <scope>NUCLEOTIDE SEQUENCE [LARGE SCALE GENOMIC DNA]</scope>
    <source>
        <strain evidence="2">cv. Punajuju</strain>
        <tissue evidence="1">Leaves</tissue>
    </source>
</reference>
<name>A0ACB9GF62_CICIN</name>
<gene>
    <name evidence="1" type="ORF">L2E82_11704</name>
</gene>
<protein>
    <submittedName>
        <fullName evidence="1">Uncharacterized protein</fullName>
    </submittedName>
</protein>
<dbReference type="EMBL" id="CM042010">
    <property type="protein sequence ID" value="KAI3781683.1"/>
    <property type="molecule type" value="Genomic_DNA"/>
</dbReference>
<accession>A0ACB9GF62</accession>
<organism evidence="1 2">
    <name type="scientific">Cichorium intybus</name>
    <name type="common">Chicory</name>
    <dbReference type="NCBI Taxonomy" id="13427"/>
    <lineage>
        <taxon>Eukaryota</taxon>
        <taxon>Viridiplantae</taxon>
        <taxon>Streptophyta</taxon>
        <taxon>Embryophyta</taxon>
        <taxon>Tracheophyta</taxon>
        <taxon>Spermatophyta</taxon>
        <taxon>Magnoliopsida</taxon>
        <taxon>eudicotyledons</taxon>
        <taxon>Gunneridae</taxon>
        <taxon>Pentapetalae</taxon>
        <taxon>asterids</taxon>
        <taxon>campanulids</taxon>
        <taxon>Asterales</taxon>
        <taxon>Asteraceae</taxon>
        <taxon>Cichorioideae</taxon>
        <taxon>Cichorieae</taxon>
        <taxon>Cichoriinae</taxon>
        <taxon>Cichorium</taxon>
    </lineage>
</organism>